<evidence type="ECO:0000256" key="16">
    <source>
        <dbReference type="SAM" id="MobiDB-lite"/>
    </source>
</evidence>
<dbReference type="PROSITE" id="PS50011">
    <property type="entry name" value="PROTEIN_KINASE_DOM"/>
    <property type="match status" value="1"/>
</dbReference>
<evidence type="ECO:0000256" key="6">
    <source>
        <dbReference type="ARBA" id="ARBA00022737"/>
    </source>
</evidence>
<feature type="binding site" evidence="14">
    <location>
        <position position="204"/>
    </location>
    <ligand>
        <name>ATP</name>
        <dbReference type="ChEBI" id="CHEBI:30616"/>
    </ligand>
</feature>
<dbReference type="FunFam" id="3.30.200.20:FF:000745">
    <property type="entry name" value="Phytosulfokine receptor 2"/>
    <property type="match status" value="1"/>
</dbReference>
<dbReference type="PROSITE" id="PS00108">
    <property type="entry name" value="PROTEIN_KINASE_ST"/>
    <property type="match status" value="1"/>
</dbReference>
<proteinExistence type="inferred from homology"/>
<keyword evidence="13" id="KW-0325">Glycoprotein</keyword>
<organism evidence="19 20">
    <name type="scientific">Sorghum bicolor</name>
    <name type="common">Sorghum</name>
    <name type="synonym">Sorghum vulgare</name>
    <dbReference type="NCBI Taxonomy" id="4558"/>
    <lineage>
        <taxon>Eukaryota</taxon>
        <taxon>Viridiplantae</taxon>
        <taxon>Streptophyta</taxon>
        <taxon>Embryophyta</taxon>
        <taxon>Tracheophyta</taxon>
        <taxon>Spermatophyta</taxon>
        <taxon>Magnoliopsida</taxon>
        <taxon>Liliopsida</taxon>
        <taxon>Poales</taxon>
        <taxon>Poaceae</taxon>
        <taxon>PACMAD clade</taxon>
        <taxon>Panicoideae</taxon>
        <taxon>Andropogonodae</taxon>
        <taxon>Andropogoneae</taxon>
        <taxon>Sorghinae</taxon>
        <taxon>Sorghum</taxon>
    </lineage>
</organism>
<comment type="similarity">
    <text evidence="15">Belongs to the protein kinase superfamily.</text>
</comment>
<accession>A0A921QXG3</accession>
<keyword evidence="10 17" id="KW-1133">Transmembrane helix</keyword>
<comment type="subcellular location">
    <subcellularLocation>
        <location evidence="1">Membrane</location>
        <topology evidence="1">Single-pass type I membrane protein</topology>
    </subcellularLocation>
</comment>
<keyword evidence="7 14" id="KW-0547">Nucleotide-binding</keyword>
<sequence length="464" mass="48773">MWNLDSTSSHQSKSSSRSAVAIHGDADVAARVEVNRCPRPATTVDSMDDFVLHHSLRLPLPPNSSVHKISTHAAAAGHAMDTPLVALIVVAGTSLAVAVPCLLLAFLCRRRDSSKSQLKPRCCSAAGAAAASTLPVSATAGTTTADCASWSFYGTPAHATLLKLSLADLAAATGGFSPDNIIGDGGYGFVYRAVLPNGVAVAVKRLSGDGDAAAGNREFRAELEVLGSLSHPNLARLLGYCAAGRDRILVYELLERGSLDAWLHGTDAEDGGGTDSLPWSARLRVARGAAAALEFLHHGRHPPVLHRDVKSSNVLLGEGFEAKLADFGLARIVRGSPAKSHVSTQAAGTAGYVAPEIWDGVGATAKADVYSFGVLLIEIVTGHRPSWPMKASMGDKEVNLVDWAREKIGADEASGILDRRMGIEAQGKEMEEAKALLEIARRCIDNAAKNRPTMEEAVAMLSKI</sequence>
<evidence type="ECO:0000313" key="19">
    <source>
        <dbReference type="EMBL" id="KAG0528935.1"/>
    </source>
</evidence>
<evidence type="ECO:0000256" key="7">
    <source>
        <dbReference type="ARBA" id="ARBA00022741"/>
    </source>
</evidence>
<keyword evidence="12" id="KW-0675">Receptor</keyword>
<dbReference type="FunFam" id="1.10.510.10:FF:000388">
    <property type="entry name" value="Leucine-rich repeat receptor-like tyrosine-protein kinase PXC3"/>
    <property type="match status" value="1"/>
</dbReference>
<dbReference type="Gene3D" id="1.10.510.10">
    <property type="entry name" value="Transferase(Phosphotransferase) domain 1"/>
    <property type="match status" value="1"/>
</dbReference>
<keyword evidence="2" id="KW-0433">Leucine-rich repeat</keyword>
<dbReference type="GO" id="GO:0016020">
    <property type="term" value="C:membrane"/>
    <property type="evidence" value="ECO:0007669"/>
    <property type="project" value="UniProtKB-SubCell"/>
</dbReference>
<evidence type="ECO:0000259" key="18">
    <source>
        <dbReference type="PROSITE" id="PS50011"/>
    </source>
</evidence>
<dbReference type="Proteomes" id="UP000807115">
    <property type="component" value="Chromosome 5"/>
</dbReference>
<dbReference type="Gene3D" id="3.30.200.20">
    <property type="entry name" value="Phosphorylase Kinase, domain 1"/>
    <property type="match status" value="1"/>
</dbReference>
<dbReference type="SUPFAM" id="SSF56112">
    <property type="entry name" value="Protein kinase-like (PK-like)"/>
    <property type="match status" value="1"/>
</dbReference>
<dbReference type="PANTHER" id="PTHR48006">
    <property type="entry name" value="LEUCINE-RICH REPEAT-CONTAINING PROTEIN DDB_G0281931-RELATED"/>
    <property type="match status" value="1"/>
</dbReference>
<dbReference type="InterPro" id="IPR011009">
    <property type="entry name" value="Kinase-like_dom_sf"/>
</dbReference>
<evidence type="ECO:0000256" key="13">
    <source>
        <dbReference type="ARBA" id="ARBA00023180"/>
    </source>
</evidence>
<dbReference type="Pfam" id="PF00069">
    <property type="entry name" value="Pkinase"/>
    <property type="match status" value="1"/>
</dbReference>
<evidence type="ECO:0000256" key="14">
    <source>
        <dbReference type="PROSITE-ProRule" id="PRU10141"/>
    </source>
</evidence>
<dbReference type="InterPro" id="IPR008271">
    <property type="entry name" value="Ser/Thr_kinase_AS"/>
</dbReference>
<evidence type="ECO:0000256" key="8">
    <source>
        <dbReference type="ARBA" id="ARBA00022777"/>
    </source>
</evidence>
<keyword evidence="9 14" id="KW-0067">ATP-binding</keyword>
<feature type="transmembrane region" description="Helical" evidence="17">
    <location>
        <begin position="84"/>
        <end position="107"/>
    </location>
</feature>
<keyword evidence="5" id="KW-0732">Signal</keyword>
<evidence type="ECO:0000256" key="10">
    <source>
        <dbReference type="ARBA" id="ARBA00022989"/>
    </source>
</evidence>
<dbReference type="CDD" id="cd14066">
    <property type="entry name" value="STKc_IRAK"/>
    <property type="match status" value="1"/>
</dbReference>
<name>A0A921QXG3_SORBI</name>
<feature type="compositionally biased region" description="Low complexity" evidence="16">
    <location>
        <begin position="1"/>
        <end position="18"/>
    </location>
</feature>
<keyword evidence="3" id="KW-0808">Transferase</keyword>
<evidence type="ECO:0000313" key="20">
    <source>
        <dbReference type="Proteomes" id="UP000807115"/>
    </source>
</evidence>
<dbReference type="InterPro" id="IPR051824">
    <property type="entry name" value="LRR_Rcpt-Like_S/T_Kinase"/>
</dbReference>
<evidence type="ECO:0000256" key="5">
    <source>
        <dbReference type="ARBA" id="ARBA00022729"/>
    </source>
</evidence>
<evidence type="ECO:0000256" key="11">
    <source>
        <dbReference type="ARBA" id="ARBA00023136"/>
    </source>
</evidence>
<evidence type="ECO:0000256" key="1">
    <source>
        <dbReference type="ARBA" id="ARBA00004479"/>
    </source>
</evidence>
<reference evidence="19" key="2">
    <citation type="submission" date="2020-10" db="EMBL/GenBank/DDBJ databases">
        <authorList>
            <person name="Cooper E.A."/>
            <person name="Brenton Z.W."/>
            <person name="Flinn B.S."/>
            <person name="Jenkins J."/>
            <person name="Shu S."/>
            <person name="Flowers D."/>
            <person name="Luo F."/>
            <person name="Wang Y."/>
            <person name="Xia P."/>
            <person name="Barry K."/>
            <person name="Daum C."/>
            <person name="Lipzen A."/>
            <person name="Yoshinaga Y."/>
            <person name="Schmutz J."/>
            <person name="Saski C."/>
            <person name="Vermerris W."/>
            <person name="Kresovich S."/>
        </authorList>
    </citation>
    <scope>NUCLEOTIDE SEQUENCE</scope>
</reference>
<protein>
    <recommendedName>
        <fullName evidence="18">Protein kinase domain-containing protein</fullName>
    </recommendedName>
</protein>
<keyword evidence="4 17" id="KW-0812">Transmembrane</keyword>
<dbReference type="InterPro" id="IPR017441">
    <property type="entry name" value="Protein_kinase_ATP_BS"/>
</dbReference>
<dbReference type="GO" id="GO:0004674">
    <property type="term" value="F:protein serine/threonine kinase activity"/>
    <property type="evidence" value="ECO:0007669"/>
    <property type="project" value="UniProtKB-KW"/>
</dbReference>
<dbReference type="GO" id="GO:0005524">
    <property type="term" value="F:ATP binding"/>
    <property type="evidence" value="ECO:0007669"/>
    <property type="project" value="UniProtKB-UniRule"/>
</dbReference>
<feature type="region of interest" description="Disordered" evidence="16">
    <location>
        <begin position="1"/>
        <end position="20"/>
    </location>
</feature>
<evidence type="ECO:0000256" key="4">
    <source>
        <dbReference type="ARBA" id="ARBA00022692"/>
    </source>
</evidence>
<evidence type="ECO:0000256" key="2">
    <source>
        <dbReference type="ARBA" id="ARBA00022614"/>
    </source>
</evidence>
<feature type="domain" description="Protein kinase" evidence="18">
    <location>
        <begin position="176"/>
        <end position="464"/>
    </location>
</feature>
<dbReference type="PANTHER" id="PTHR48006:SF47">
    <property type="entry name" value="PHYTOSULFOKINE RECEPTOR 2-LIKE"/>
    <property type="match status" value="1"/>
</dbReference>
<evidence type="ECO:0000256" key="3">
    <source>
        <dbReference type="ARBA" id="ARBA00022679"/>
    </source>
</evidence>
<dbReference type="EMBL" id="CM027684">
    <property type="protein sequence ID" value="KAG0528935.1"/>
    <property type="molecule type" value="Genomic_DNA"/>
</dbReference>
<dbReference type="InterPro" id="IPR000719">
    <property type="entry name" value="Prot_kinase_dom"/>
</dbReference>
<dbReference type="SMART" id="SM00220">
    <property type="entry name" value="S_TKc"/>
    <property type="match status" value="1"/>
</dbReference>
<dbReference type="AlphaFoldDB" id="A0A921QXG3"/>
<dbReference type="PROSITE" id="PS00107">
    <property type="entry name" value="PROTEIN_KINASE_ATP"/>
    <property type="match status" value="1"/>
</dbReference>
<gene>
    <name evidence="19" type="ORF">BDA96_05G054700</name>
</gene>
<keyword evidence="8" id="KW-0418">Kinase</keyword>
<keyword evidence="6" id="KW-0677">Repeat</keyword>
<evidence type="ECO:0000256" key="9">
    <source>
        <dbReference type="ARBA" id="ARBA00022840"/>
    </source>
</evidence>
<evidence type="ECO:0000256" key="15">
    <source>
        <dbReference type="RuleBase" id="RU000304"/>
    </source>
</evidence>
<comment type="caution">
    <text evidence="19">The sequence shown here is derived from an EMBL/GenBank/DDBJ whole genome shotgun (WGS) entry which is preliminary data.</text>
</comment>
<keyword evidence="15" id="KW-0723">Serine/threonine-protein kinase</keyword>
<reference evidence="19" key="1">
    <citation type="journal article" date="2019" name="BMC Genomics">
        <title>A new reference genome for Sorghum bicolor reveals high levels of sequence similarity between sweet and grain genotypes: implications for the genetics of sugar metabolism.</title>
        <authorList>
            <person name="Cooper E.A."/>
            <person name="Brenton Z.W."/>
            <person name="Flinn B.S."/>
            <person name="Jenkins J."/>
            <person name="Shu S."/>
            <person name="Flowers D."/>
            <person name="Luo F."/>
            <person name="Wang Y."/>
            <person name="Xia P."/>
            <person name="Barry K."/>
            <person name="Daum C."/>
            <person name="Lipzen A."/>
            <person name="Yoshinaga Y."/>
            <person name="Schmutz J."/>
            <person name="Saski C."/>
            <person name="Vermerris W."/>
            <person name="Kresovich S."/>
        </authorList>
    </citation>
    <scope>NUCLEOTIDE SEQUENCE</scope>
</reference>
<keyword evidence="11 17" id="KW-0472">Membrane</keyword>
<evidence type="ECO:0000256" key="12">
    <source>
        <dbReference type="ARBA" id="ARBA00023170"/>
    </source>
</evidence>
<evidence type="ECO:0000256" key="17">
    <source>
        <dbReference type="SAM" id="Phobius"/>
    </source>
</evidence>